<evidence type="ECO:0000313" key="2">
    <source>
        <dbReference type="Proteomes" id="UP000029228"/>
    </source>
</evidence>
<dbReference type="PANTHER" id="PTHR32432:SF3">
    <property type="entry name" value="ETHANOLAMINE UTILIZATION PROTEIN EUTJ"/>
    <property type="match status" value="1"/>
</dbReference>
<dbReference type="EMBL" id="BBMR01000011">
    <property type="protein sequence ID" value="GAL22143.1"/>
    <property type="molecule type" value="Genomic_DNA"/>
</dbReference>
<reference evidence="1 2" key="2">
    <citation type="submission" date="2014-09" db="EMBL/GenBank/DDBJ databases">
        <authorList>
            <consortium name="NBRP consortium"/>
            <person name="Sawabe T."/>
            <person name="Meirelles P."/>
            <person name="Nakanishi M."/>
            <person name="Sayaka M."/>
            <person name="Hattori M."/>
            <person name="Ohkuma M."/>
        </authorList>
    </citation>
    <scope>NUCLEOTIDE SEQUENCE [LARGE SCALE GENOMIC DNA]</scope>
    <source>
        <strain evidence="2">JCM19235</strain>
    </source>
</reference>
<sequence>MARKWITGIDIGHHSAKAVVLVRDGVSLTLVNHLELNGCGAIFSDSHTLKHQDSVKKLKILRKIAPLMRSNAAIVVPESAVISKVVSLEARLEGQEQVFAIEQAMNHQTPFPNDDIALDFVQEAPEQGASSDAYRVHVTKQSMVSNWSQTIAKLGFKPKLMDTTNSAIRGAQSWLVTQASSLSNFAVLELGHQHVTLLPPTGVSPDLAKSWSIDIQDTLLSNPSARFKSNSEVMFESVAGRVVSQLQLYRSVAGIDSISGVLLMGGHAMEEGLASVVGKHLSCEVEVADYSTLSCHKSKRSERLPASFSAAFGVAINGLDWLASH</sequence>
<keyword evidence="2" id="KW-1185">Reference proteome</keyword>
<dbReference type="AlphaFoldDB" id="A0A090S5Q6"/>
<proteinExistence type="predicted"/>
<dbReference type="InterPro" id="IPR050696">
    <property type="entry name" value="FtsA/MreB"/>
</dbReference>
<dbReference type="Proteomes" id="UP000029228">
    <property type="component" value="Unassembled WGS sequence"/>
</dbReference>
<dbReference type="Gene3D" id="3.30.420.40">
    <property type="match status" value="1"/>
</dbReference>
<gene>
    <name evidence="1" type="ORF">JCM19235_2837</name>
</gene>
<protein>
    <submittedName>
        <fullName evidence="1">Type IV pilus biogenesis protein PilM</fullName>
    </submittedName>
</protein>
<dbReference type="PANTHER" id="PTHR32432">
    <property type="entry name" value="CELL DIVISION PROTEIN FTSA-RELATED"/>
    <property type="match status" value="1"/>
</dbReference>
<organism evidence="1 2">
    <name type="scientific">Vibrio maritimus</name>
    <dbReference type="NCBI Taxonomy" id="990268"/>
    <lineage>
        <taxon>Bacteria</taxon>
        <taxon>Pseudomonadati</taxon>
        <taxon>Pseudomonadota</taxon>
        <taxon>Gammaproteobacteria</taxon>
        <taxon>Vibrionales</taxon>
        <taxon>Vibrionaceae</taxon>
        <taxon>Vibrio</taxon>
    </lineage>
</organism>
<reference evidence="1 2" key="1">
    <citation type="submission" date="2014-09" db="EMBL/GenBank/DDBJ databases">
        <title>Vibrio maritimus JCM 19235. (C45) whole genome shotgun sequence.</title>
        <authorList>
            <person name="Sawabe T."/>
            <person name="Meirelles P."/>
            <person name="Nakanishi M."/>
            <person name="Sayaka M."/>
            <person name="Hattori M."/>
            <person name="Ohkuma M."/>
        </authorList>
    </citation>
    <scope>NUCLEOTIDE SEQUENCE [LARGE SCALE GENOMIC DNA]</scope>
    <source>
        <strain evidence="2">JCM19235</strain>
    </source>
</reference>
<comment type="caution">
    <text evidence="1">The sequence shown here is derived from an EMBL/GenBank/DDBJ whole genome shotgun (WGS) entry which is preliminary data.</text>
</comment>
<name>A0A090S5Q6_9VIBR</name>
<accession>A0A090S5Q6</accession>
<dbReference type="InterPro" id="IPR005883">
    <property type="entry name" value="PilM"/>
</dbReference>
<evidence type="ECO:0000313" key="1">
    <source>
        <dbReference type="EMBL" id="GAL22143.1"/>
    </source>
</evidence>
<dbReference type="STRING" id="990268.JCM19235_2837"/>
<dbReference type="Pfam" id="PF11104">
    <property type="entry name" value="PilM_2"/>
    <property type="match status" value="1"/>
</dbReference>